<dbReference type="InterPro" id="IPR007560">
    <property type="entry name" value="Restrct_endonuc_IV_Mrr"/>
</dbReference>
<evidence type="ECO:0000313" key="5">
    <source>
        <dbReference type="Proteomes" id="UP000284822"/>
    </source>
</evidence>
<dbReference type="Pfam" id="PF14338">
    <property type="entry name" value="Mrr_N"/>
    <property type="match status" value="1"/>
</dbReference>
<dbReference type="PANTHER" id="PTHR30015">
    <property type="entry name" value="MRR RESTRICTION SYSTEM PROTEIN"/>
    <property type="match status" value="1"/>
</dbReference>
<dbReference type="GO" id="GO:0003677">
    <property type="term" value="F:DNA binding"/>
    <property type="evidence" value="ECO:0007669"/>
    <property type="project" value="InterPro"/>
</dbReference>
<proteinExistence type="predicted"/>
<evidence type="ECO:0000259" key="2">
    <source>
        <dbReference type="Pfam" id="PF04471"/>
    </source>
</evidence>
<dbReference type="Proteomes" id="UP000284822">
    <property type="component" value="Unassembled WGS sequence"/>
</dbReference>
<dbReference type="SUPFAM" id="SSF52980">
    <property type="entry name" value="Restriction endonuclease-like"/>
    <property type="match status" value="1"/>
</dbReference>
<sequence length="313" mass="35439">MTLLVDYHKLKLGKYDIPTWDGLCYPILLYLRDEQVHSGLEIKHAVADGIGLANNLRHLTYDNSKQTTKVIEDRIGWAYSEMFLAGILKRPERSHYQITSLGLRLLKQYKIKIDRHIVHQQSAYRQHNQELLAQKQSAQHHNTSIDNIADINQMVQELNKQVASELLNLILSNDPSFFEGLVVELLSKMGYKGKNGSSYVTPASNDAGIDGVINQDPLGTRTIYLQAKRYAKDNTVGRPEIQRFHGALDEKSADKGVFITTSDFSQGAQNTAAKLGIILVNGRMLTDLMIKYAVGVRVKNQFVIYDIDQDYFE</sequence>
<dbReference type="PANTHER" id="PTHR30015:SF7">
    <property type="entry name" value="TYPE IV METHYL-DIRECTED RESTRICTION ENZYME ECOKMRR"/>
    <property type="match status" value="1"/>
</dbReference>
<dbReference type="InterPro" id="IPR052906">
    <property type="entry name" value="Type_IV_Methyl-Rstrct_Enzyme"/>
</dbReference>
<reference evidence="4 5" key="1">
    <citation type="submission" date="2018-07" db="EMBL/GenBank/DDBJ databases">
        <title>Genome sequences of six Lactobacillus spp. isolated from bumble bee guts.</title>
        <authorList>
            <person name="Motta E.V.S."/>
            <person name="Moran N.A."/>
        </authorList>
    </citation>
    <scope>NUCLEOTIDE SEQUENCE [LARGE SCALE GENOMIC DNA]</scope>
    <source>
        <strain evidence="4 5">LV-8.1</strain>
    </source>
</reference>
<evidence type="ECO:0000259" key="3">
    <source>
        <dbReference type="Pfam" id="PF14338"/>
    </source>
</evidence>
<dbReference type="InterPro" id="IPR011856">
    <property type="entry name" value="tRNA_endonuc-like_dom_sf"/>
</dbReference>
<evidence type="ECO:0000313" key="4">
    <source>
        <dbReference type="EMBL" id="RHW48231.1"/>
    </source>
</evidence>
<dbReference type="GO" id="GO:0009307">
    <property type="term" value="P:DNA restriction-modification system"/>
    <property type="evidence" value="ECO:0007669"/>
    <property type="project" value="InterPro"/>
</dbReference>
<feature type="domain" description="Restriction system protein Mrr-like N-terminal" evidence="3">
    <location>
        <begin position="21"/>
        <end position="107"/>
    </location>
</feature>
<organism evidence="4 5">
    <name type="scientific">Bombilactobacillus bombi</name>
    <dbReference type="NCBI Taxonomy" id="1303590"/>
    <lineage>
        <taxon>Bacteria</taxon>
        <taxon>Bacillati</taxon>
        <taxon>Bacillota</taxon>
        <taxon>Bacilli</taxon>
        <taxon>Lactobacillales</taxon>
        <taxon>Lactobacillaceae</taxon>
        <taxon>Bombilactobacillus</taxon>
    </lineage>
</organism>
<dbReference type="AlphaFoldDB" id="A0A3R6V7F8"/>
<dbReference type="EMBL" id="QOCS01000006">
    <property type="protein sequence ID" value="RHW48231.1"/>
    <property type="molecule type" value="Genomic_DNA"/>
</dbReference>
<dbReference type="InterPro" id="IPR011335">
    <property type="entry name" value="Restrct_endonuc-II-like"/>
</dbReference>
<dbReference type="Pfam" id="PF04471">
    <property type="entry name" value="Mrr_cat"/>
    <property type="match status" value="1"/>
</dbReference>
<dbReference type="InterPro" id="IPR025745">
    <property type="entry name" value="Mrr-like_N_dom"/>
</dbReference>
<comment type="caution">
    <text evidence="4">The sequence shown here is derived from an EMBL/GenBank/DDBJ whole genome shotgun (WGS) entry which is preliminary data.</text>
</comment>
<dbReference type="Gene3D" id="3.40.1350.10">
    <property type="match status" value="1"/>
</dbReference>
<dbReference type="GO" id="GO:0015666">
    <property type="term" value="F:restriction endodeoxyribonuclease activity"/>
    <property type="evidence" value="ECO:0007669"/>
    <property type="project" value="TreeGrafter"/>
</dbReference>
<evidence type="ECO:0000256" key="1">
    <source>
        <dbReference type="ARBA" id="ARBA00022801"/>
    </source>
</evidence>
<accession>A0A3R6V7F8</accession>
<protein>
    <recommendedName>
        <fullName evidence="6">Restriction endonuclease</fullName>
    </recommendedName>
</protein>
<gene>
    <name evidence="4" type="ORF">DS832_02645</name>
</gene>
<dbReference type="RefSeq" id="WP_118910220.1">
    <property type="nucleotide sequence ID" value="NZ_QOCS01000006.1"/>
</dbReference>
<evidence type="ECO:0008006" key="6">
    <source>
        <dbReference type="Google" id="ProtNLM"/>
    </source>
</evidence>
<name>A0A3R6V7F8_9LACO</name>
<feature type="domain" description="Restriction endonuclease type IV Mrr" evidence="2">
    <location>
        <begin position="172"/>
        <end position="289"/>
    </location>
</feature>
<keyword evidence="1" id="KW-0378">Hydrolase</keyword>